<keyword evidence="3" id="KW-1185">Reference proteome</keyword>
<dbReference type="RefSeq" id="XP_018074045.1">
    <property type="nucleotide sequence ID" value="XM_018219529.1"/>
</dbReference>
<accession>A0A194XHK1</accession>
<feature type="transmembrane region" description="Helical" evidence="1">
    <location>
        <begin position="6"/>
        <end position="24"/>
    </location>
</feature>
<dbReference type="AlphaFoldDB" id="A0A194XHK1"/>
<reference evidence="2 3" key="1">
    <citation type="submission" date="2015-10" db="EMBL/GenBank/DDBJ databases">
        <title>Full genome of DAOMC 229536 Phialocephala scopiformis, a fungal endophyte of spruce producing the potent anti-insectan compound rugulosin.</title>
        <authorList>
            <consortium name="DOE Joint Genome Institute"/>
            <person name="Walker A.K."/>
            <person name="Frasz S.L."/>
            <person name="Seifert K.A."/>
            <person name="Miller J.D."/>
            <person name="Mondo S.J."/>
            <person name="Labutti K."/>
            <person name="Lipzen A."/>
            <person name="Dockter R."/>
            <person name="Kennedy M."/>
            <person name="Grigoriev I.V."/>
            <person name="Spatafora J.W."/>
        </authorList>
    </citation>
    <scope>NUCLEOTIDE SEQUENCE [LARGE SCALE GENOMIC DNA]</scope>
    <source>
        <strain evidence="2 3">CBS 120377</strain>
    </source>
</reference>
<sequence length="377" mass="42632">MSIWWFIISRLVLLYIIAVIFTFVKSYKDDYDLASSDYQPMICFFWNSFENCDPEISSNLDNYVPKIKEDPAPTTDAHELHRDAPEHDADIHKPDTDAHKLDAGAPVLNIDFVSLEQEVEKTGPVSHIKLYNSRIVDLIELKKIHTNLASKFHSQHLEIRDIMIRIKLLPKASKTLKTASTAYYESFGHTEKLMMLLNKNIDGLASSTILWNVFSVGSILYQAQRYDLPLSDAEAEEFSKKTKASLGFAVENLLKDTTKLISRAKELKASSDVQHITSQHASLKTVKWWKGKLAPHRKHFNSLEAEAESLASYFTSISTIDGFASEVEEQLVVLEKQLKSVQGLLNEDSSILEGQGIEQFSQELVAVLEQGQDVLKT</sequence>
<dbReference type="InParanoid" id="A0A194XHK1"/>
<evidence type="ECO:0000313" key="3">
    <source>
        <dbReference type="Proteomes" id="UP000070700"/>
    </source>
</evidence>
<evidence type="ECO:0000256" key="1">
    <source>
        <dbReference type="SAM" id="Phobius"/>
    </source>
</evidence>
<gene>
    <name evidence="2" type="ORF">LY89DRAFT_730947</name>
</gene>
<keyword evidence="1" id="KW-1133">Transmembrane helix</keyword>
<name>A0A194XHK1_MOLSC</name>
<dbReference type="EMBL" id="KQ947410">
    <property type="protein sequence ID" value="KUJ19690.1"/>
    <property type="molecule type" value="Genomic_DNA"/>
</dbReference>
<proteinExistence type="predicted"/>
<keyword evidence="1" id="KW-0812">Transmembrane</keyword>
<keyword evidence="1" id="KW-0472">Membrane</keyword>
<organism evidence="2 3">
    <name type="scientific">Mollisia scopiformis</name>
    <name type="common">Conifer needle endophyte fungus</name>
    <name type="synonym">Phialocephala scopiformis</name>
    <dbReference type="NCBI Taxonomy" id="149040"/>
    <lineage>
        <taxon>Eukaryota</taxon>
        <taxon>Fungi</taxon>
        <taxon>Dikarya</taxon>
        <taxon>Ascomycota</taxon>
        <taxon>Pezizomycotina</taxon>
        <taxon>Leotiomycetes</taxon>
        <taxon>Helotiales</taxon>
        <taxon>Mollisiaceae</taxon>
        <taxon>Mollisia</taxon>
    </lineage>
</organism>
<protein>
    <submittedName>
        <fullName evidence="2">Uncharacterized protein</fullName>
    </submittedName>
</protein>
<dbReference type="Proteomes" id="UP000070700">
    <property type="component" value="Unassembled WGS sequence"/>
</dbReference>
<evidence type="ECO:0000313" key="2">
    <source>
        <dbReference type="EMBL" id="KUJ19690.1"/>
    </source>
</evidence>
<dbReference type="GeneID" id="28829255"/>
<dbReference type="KEGG" id="psco:LY89DRAFT_730947"/>